<dbReference type="Proteomes" id="UP000818603">
    <property type="component" value="Unassembled WGS sequence"/>
</dbReference>
<reference evidence="1 2" key="1">
    <citation type="submission" date="2020-02" db="EMBL/GenBank/DDBJ databases">
        <title>Genome sequence of Parvularcula flava strain NH6-79.</title>
        <authorList>
            <person name="Abdul Karim M.H."/>
            <person name="Lam M.Q."/>
            <person name="Chen S.J."/>
            <person name="Yahya A."/>
            <person name="Shahir S."/>
            <person name="Shamsir M.S."/>
            <person name="Chong C.S."/>
        </authorList>
    </citation>
    <scope>NUCLEOTIDE SEQUENCE [LARGE SCALE GENOMIC DNA]</scope>
    <source>
        <strain evidence="1 2">NH6-79</strain>
    </source>
</reference>
<dbReference type="EMBL" id="VCJR02000001">
    <property type="protein sequence ID" value="NHK27741.1"/>
    <property type="molecule type" value="Genomic_DNA"/>
</dbReference>
<dbReference type="RefSeq" id="WP_166426382.1">
    <property type="nucleotide sequence ID" value="NZ_BMGZ01000001.1"/>
</dbReference>
<comment type="caution">
    <text evidence="1">The sequence shown here is derived from an EMBL/GenBank/DDBJ whole genome shotgun (WGS) entry which is preliminary data.</text>
</comment>
<evidence type="ECO:0000313" key="1">
    <source>
        <dbReference type="EMBL" id="NHK27741.1"/>
    </source>
</evidence>
<proteinExistence type="predicted"/>
<dbReference type="Pfam" id="PF11308">
    <property type="entry name" value="Glyco_hydro_129"/>
    <property type="match status" value="1"/>
</dbReference>
<accession>A0ABX0HI17</accession>
<keyword evidence="1" id="KW-0378">Hydrolase</keyword>
<dbReference type="InterPro" id="IPR021459">
    <property type="entry name" value="GH101-related"/>
</dbReference>
<organism evidence="1 2">
    <name type="scientific">Aquisalinus luteolus</name>
    <dbReference type="NCBI Taxonomy" id="1566827"/>
    <lineage>
        <taxon>Bacteria</taxon>
        <taxon>Pseudomonadati</taxon>
        <taxon>Pseudomonadota</taxon>
        <taxon>Alphaproteobacteria</taxon>
        <taxon>Parvularculales</taxon>
        <taxon>Parvularculaceae</taxon>
        <taxon>Aquisalinus</taxon>
    </lineage>
</organism>
<keyword evidence="2" id="KW-1185">Reference proteome</keyword>
<name>A0ABX0HI17_9PROT</name>
<protein>
    <submittedName>
        <fullName evidence="1">Glycoside hydrolase</fullName>
    </submittedName>
</protein>
<dbReference type="GO" id="GO:0016787">
    <property type="term" value="F:hydrolase activity"/>
    <property type="evidence" value="ECO:0007669"/>
    <property type="project" value="UniProtKB-KW"/>
</dbReference>
<evidence type="ECO:0000313" key="2">
    <source>
        <dbReference type="Proteomes" id="UP000818603"/>
    </source>
</evidence>
<sequence>MTTASAETVGLVSPDARFEIDTETLAVKGAIQASDLFDVAEAAFPDGQVFRMEESASGYHWRLSIEGQAYQVTASLDGDVLLVSISASETSALDWPRSPADLGQSYALPVFGEGRLVEADDAQWADFLISRRGQMDGSELSLPFWTALAGDISASYILQTPLDANLILANEDGRLSVGARQTFTRFNLDEPYTVRIALGPADPVIGAKYFRDYLEGTNHFRTLAQKAADNPDIAKLAGAPHLYVHDSGPLSPGDITDWKGFVQRFAARRDESGTFSAVLWDAVPAENRKEINDLIEEARGPQGYVSGYGRTTMTRFINLVLPEVLIAPPVASLPGGHDPAAQEAWINAARSALTGEFPGMMADPASWGGGLSSGLVEELQGAGIDTAWIGTANWLEALWHPEAVKVAKDAGYLVGTYDSYASAHPEDLVDTWQTAQQGQEIYEAAAYTREDGRKVTGFAGRGVYVNPLEVRDYARTRMKAVSDAARFNSYFIDVDATGLSYNDYSEDHPTGRAEIIAELRDRIGYIANDLGLVTASENGTWLFSRDLVIGHGITTPPVGWMDPRMRERGSEYYRGTYWPPERPDIYFKSTPLPEPVADAMYAPRHRLPLFQIALHDSIITSHHWEYGSLKPVGQRDRIGLTQILHMVPPLYHLHDSVLKRDMPLIQAYHEVWGPLHAELWDQQMTGFEFLSEDRLVQRTEFADGTALTVNFANEPRLLPGSGLSTGETLPVRGIAVEKGGETRILEMPALD</sequence>
<gene>
    <name evidence="1" type="ORF">FF098_007495</name>
</gene>